<keyword evidence="3" id="KW-0804">Transcription</keyword>
<dbReference type="InterPro" id="IPR001647">
    <property type="entry name" value="HTH_TetR"/>
</dbReference>
<dbReference type="GO" id="GO:0000976">
    <property type="term" value="F:transcription cis-regulatory region binding"/>
    <property type="evidence" value="ECO:0007669"/>
    <property type="project" value="TreeGrafter"/>
</dbReference>
<gene>
    <name evidence="6" type="ORF">EDD33_0041</name>
</gene>
<proteinExistence type="predicted"/>
<dbReference type="GO" id="GO:0045892">
    <property type="term" value="P:negative regulation of DNA-templated transcription"/>
    <property type="evidence" value="ECO:0007669"/>
    <property type="project" value="UniProtKB-ARBA"/>
</dbReference>
<dbReference type="Proteomes" id="UP000281738">
    <property type="component" value="Unassembled WGS sequence"/>
</dbReference>
<dbReference type="PANTHER" id="PTHR30055">
    <property type="entry name" value="HTH-TYPE TRANSCRIPTIONAL REGULATOR RUTR"/>
    <property type="match status" value="1"/>
</dbReference>
<dbReference type="Gene3D" id="1.10.10.60">
    <property type="entry name" value="Homeodomain-like"/>
    <property type="match status" value="1"/>
</dbReference>
<comment type="caution">
    <text evidence="6">The sequence shown here is derived from an EMBL/GenBank/DDBJ whole genome shotgun (WGS) entry which is preliminary data.</text>
</comment>
<dbReference type="PRINTS" id="PR00455">
    <property type="entry name" value="HTHTETR"/>
</dbReference>
<dbReference type="InterPro" id="IPR009057">
    <property type="entry name" value="Homeodomain-like_sf"/>
</dbReference>
<keyword evidence="2 4" id="KW-0238">DNA-binding</keyword>
<dbReference type="InterPro" id="IPR050109">
    <property type="entry name" value="HTH-type_TetR-like_transc_reg"/>
</dbReference>
<feature type="DNA-binding region" description="H-T-H motif" evidence="4">
    <location>
        <begin position="25"/>
        <end position="44"/>
    </location>
</feature>
<feature type="domain" description="HTH tetR-type" evidence="5">
    <location>
        <begin position="2"/>
        <end position="62"/>
    </location>
</feature>
<keyword evidence="7" id="KW-1185">Reference proteome</keyword>
<evidence type="ECO:0000256" key="2">
    <source>
        <dbReference type="ARBA" id="ARBA00023125"/>
    </source>
</evidence>
<dbReference type="AlphaFoldDB" id="A0A3N2CPJ6"/>
<evidence type="ECO:0000256" key="4">
    <source>
        <dbReference type="PROSITE-ProRule" id="PRU00335"/>
    </source>
</evidence>
<dbReference type="FunFam" id="1.10.10.60:FF:000141">
    <property type="entry name" value="TetR family transcriptional regulator"/>
    <property type="match status" value="1"/>
</dbReference>
<dbReference type="SUPFAM" id="SSF46689">
    <property type="entry name" value="Homeodomain-like"/>
    <property type="match status" value="1"/>
</dbReference>
<dbReference type="PROSITE" id="PS50977">
    <property type="entry name" value="HTH_TETR_2"/>
    <property type="match status" value="1"/>
</dbReference>
<organism evidence="6 7">
    <name type="scientific">Nocardioides aurantiacus</name>
    <dbReference type="NCBI Taxonomy" id="86796"/>
    <lineage>
        <taxon>Bacteria</taxon>
        <taxon>Bacillati</taxon>
        <taxon>Actinomycetota</taxon>
        <taxon>Actinomycetes</taxon>
        <taxon>Propionibacteriales</taxon>
        <taxon>Nocardioidaceae</taxon>
        <taxon>Nocardioides</taxon>
    </lineage>
</organism>
<dbReference type="Gene3D" id="1.10.357.10">
    <property type="entry name" value="Tetracycline Repressor, domain 2"/>
    <property type="match status" value="1"/>
</dbReference>
<dbReference type="RefSeq" id="WP_123388629.1">
    <property type="nucleotide sequence ID" value="NZ_RKHO01000001.1"/>
</dbReference>
<evidence type="ECO:0000313" key="7">
    <source>
        <dbReference type="Proteomes" id="UP000281738"/>
    </source>
</evidence>
<dbReference type="OrthoDB" id="3186364at2"/>
<dbReference type="InterPro" id="IPR041490">
    <property type="entry name" value="KstR2_TetR_C"/>
</dbReference>
<evidence type="ECO:0000256" key="3">
    <source>
        <dbReference type="ARBA" id="ARBA00023163"/>
    </source>
</evidence>
<evidence type="ECO:0000259" key="5">
    <source>
        <dbReference type="PROSITE" id="PS50977"/>
    </source>
</evidence>
<dbReference type="PANTHER" id="PTHR30055:SF237">
    <property type="entry name" value="TRANSCRIPTIONAL REPRESSOR MCE3R"/>
    <property type="match status" value="1"/>
</dbReference>
<dbReference type="Pfam" id="PF17932">
    <property type="entry name" value="TetR_C_24"/>
    <property type="match status" value="1"/>
</dbReference>
<dbReference type="Pfam" id="PF00440">
    <property type="entry name" value="TetR_N"/>
    <property type="match status" value="1"/>
</dbReference>
<dbReference type="InterPro" id="IPR036271">
    <property type="entry name" value="Tet_transcr_reg_TetR-rel_C_sf"/>
</dbReference>
<sequence>MSERRQQILAVAAELFAEKGFHGVSIAELGAACGFSGPALYRHFRSKDAVLAAMLVNISDELLAEGRRRVDAATSPQQALEGLIDWHVAFALEHKALIVVQDRDWSALPLEAREKVRETQRAYVDVWADQLLALDAGLTRQQARAQVHAGFGLLNSTPHSAFLDRAEMHRLLSDMAARALLPA</sequence>
<dbReference type="GO" id="GO:0003700">
    <property type="term" value="F:DNA-binding transcription factor activity"/>
    <property type="evidence" value="ECO:0007669"/>
    <property type="project" value="TreeGrafter"/>
</dbReference>
<protein>
    <submittedName>
        <fullName evidence="6">TetR family transcriptional regulator</fullName>
    </submittedName>
</protein>
<dbReference type="SUPFAM" id="SSF48498">
    <property type="entry name" value="Tetracyclin repressor-like, C-terminal domain"/>
    <property type="match status" value="1"/>
</dbReference>
<reference evidence="6 7" key="1">
    <citation type="submission" date="2018-11" db="EMBL/GenBank/DDBJ databases">
        <title>Sequencing the genomes of 1000 actinobacteria strains.</title>
        <authorList>
            <person name="Klenk H.-P."/>
        </authorList>
    </citation>
    <scope>NUCLEOTIDE SEQUENCE [LARGE SCALE GENOMIC DNA]</scope>
    <source>
        <strain evidence="6 7">DSM 12652</strain>
    </source>
</reference>
<evidence type="ECO:0000256" key="1">
    <source>
        <dbReference type="ARBA" id="ARBA00023015"/>
    </source>
</evidence>
<keyword evidence="1" id="KW-0805">Transcription regulation</keyword>
<dbReference type="EMBL" id="RKHO01000001">
    <property type="protein sequence ID" value="ROR89224.1"/>
    <property type="molecule type" value="Genomic_DNA"/>
</dbReference>
<name>A0A3N2CPJ6_9ACTN</name>
<accession>A0A3N2CPJ6</accession>
<evidence type="ECO:0000313" key="6">
    <source>
        <dbReference type="EMBL" id="ROR89224.1"/>
    </source>
</evidence>